<feature type="region of interest" description="Disordered" evidence="1">
    <location>
        <begin position="1"/>
        <end position="33"/>
    </location>
</feature>
<dbReference type="Proteomes" id="UP001597216">
    <property type="component" value="Unassembled WGS sequence"/>
</dbReference>
<name>A0ABW3T731_9CAUL</name>
<dbReference type="RefSeq" id="WP_377354589.1">
    <property type="nucleotide sequence ID" value="NZ_JBHTLQ010000062.1"/>
</dbReference>
<proteinExistence type="predicted"/>
<reference evidence="3" key="1">
    <citation type="journal article" date="2019" name="Int. J. Syst. Evol. Microbiol.">
        <title>The Global Catalogue of Microorganisms (GCM) 10K type strain sequencing project: providing services to taxonomists for standard genome sequencing and annotation.</title>
        <authorList>
            <consortium name="The Broad Institute Genomics Platform"/>
            <consortium name="The Broad Institute Genome Sequencing Center for Infectious Disease"/>
            <person name="Wu L."/>
            <person name="Ma J."/>
        </authorList>
    </citation>
    <scope>NUCLEOTIDE SEQUENCE [LARGE SCALE GENOMIC DNA]</scope>
    <source>
        <strain evidence="3">CCUG 55074</strain>
    </source>
</reference>
<feature type="non-terminal residue" evidence="2">
    <location>
        <position position="1"/>
    </location>
</feature>
<evidence type="ECO:0000313" key="3">
    <source>
        <dbReference type="Proteomes" id="UP001597216"/>
    </source>
</evidence>
<dbReference type="EMBL" id="JBHTLQ010000062">
    <property type="protein sequence ID" value="MFD1192527.1"/>
    <property type="molecule type" value="Genomic_DNA"/>
</dbReference>
<evidence type="ECO:0000313" key="2">
    <source>
        <dbReference type="EMBL" id="MFD1192527.1"/>
    </source>
</evidence>
<organism evidence="2 3">
    <name type="scientific">Phenylobacterium conjunctum</name>
    <dbReference type="NCBI Taxonomy" id="1298959"/>
    <lineage>
        <taxon>Bacteria</taxon>
        <taxon>Pseudomonadati</taxon>
        <taxon>Pseudomonadota</taxon>
        <taxon>Alphaproteobacteria</taxon>
        <taxon>Caulobacterales</taxon>
        <taxon>Caulobacteraceae</taxon>
        <taxon>Phenylobacterium</taxon>
    </lineage>
</organism>
<protein>
    <submittedName>
        <fullName evidence="2">Uncharacterized protein</fullName>
    </submittedName>
</protein>
<sequence>PPAADAAPAAPPAEAAPAAEAAKPEPTLPTDGDGAVVTNVLTKVCVPMVKGGDYVSLATAAGMKKAKKDGNVVYTLPLTGGVKDYMVIVENPGSNKQVCSLKLQYAIDGEKPIIRSLNIWAYLHDPYMPAQRNDYVPATDVKRITNSWEYFTDHESQGLVFVQLKKPDGTPLNAKYDQATLLYSERTF</sequence>
<keyword evidence="3" id="KW-1185">Reference proteome</keyword>
<evidence type="ECO:0000256" key="1">
    <source>
        <dbReference type="SAM" id="MobiDB-lite"/>
    </source>
</evidence>
<accession>A0ABW3T731</accession>
<gene>
    <name evidence="2" type="ORF">ACFQ27_18195</name>
</gene>
<comment type="caution">
    <text evidence="2">The sequence shown here is derived from an EMBL/GenBank/DDBJ whole genome shotgun (WGS) entry which is preliminary data.</text>
</comment>
<feature type="compositionally biased region" description="Low complexity" evidence="1">
    <location>
        <begin position="1"/>
        <end position="25"/>
    </location>
</feature>